<dbReference type="STRING" id="437900.GCA_001940335_02131"/>
<evidence type="ECO:0000256" key="3">
    <source>
        <dbReference type="SAM" id="SignalP"/>
    </source>
</evidence>
<gene>
    <name evidence="4" type="ORF">PMYSY11_3344</name>
</gene>
<organism evidence="4">
    <name type="scientific">Pseudomonas marincola</name>
    <dbReference type="NCBI Taxonomy" id="437900"/>
    <lineage>
        <taxon>Bacteria</taxon>
        <taxon>Pseudomonadati</taxon>
        <taxon>Pseudomonadota</taxon>
        <taxon>Gammaproteobacteria</taxon>
        <taxon>Pseudomonadales</taxon>
        <taxon>Pseudomonadaceae</taxon>
        <taxon>Pseudomonas</taxon>
    </lineage>
</organism>
<keyword evidence="2 3" id="KW-0732">Signal</keyword>
<comment type="similarity">
    <text evidence="1">Belongs to the MlaA family.</text>
</comment>
<dbReference type="RefSeq" id="WP_090510606.1">
    <property type="nucleotide sequence ID" value="NZ_FPBC01000004.1"/>
</dbReference>
<dbReference type="PANTHER" id="PTHR30035">
    <property type="entry name" value="LIPOPROTEIN VACJ-RELATED"/>
    <property type="match status" value="1"/>
</dbReference>
<evidence type="ECO:0000313" key="4">
    <source>
        <dbReference type="EMBL" id="VEV98388.1"/>
    </source>
</evidence>
<accession>A0A1I7AV67</accession>
<reference evidence="4" key="1">
    <citation type="submission" date="2019-02" db="EMBL/GenBank/DDBJ databases">
        <authorList>
            <consortium name="Genoscope - CEA"/>
            <person name="William W."/>
        </authorList>
    </citation>
    <scope>NUCLEOTIDE SEQUENCE [LARGE SCALE GENOMIC DNA]</scope>
    <source>
        <strain evidence="4">YSy11</strain>
    </source>
</reference>
<dbReference type="PRINTS" id="PR01805">
    <property type="entry name" value="VACJLIPOPROT"/>
</dbReference>
<dbReference type="Pfam" id="PF04333">
    <property type="entry name" value="MlaA"/>
    <property type="match status" value="1"/>
</dbReference>
<feature type="chain" id="PRO_5041054200" evidence="3">
    <location>
        <begin position="20"/>
        <end position="260"/>
    </location>
</feature>
<dbReference type="AlphaFoldDB" id="A0A1I7AV67"/>
<sequence length="260" mass="29849">MVKNLLLPSLLLATSLAHAQPDSEKPAVDDDGFKNPLQELKFRPGLDQRVFERSTLEALEVYDPFEPINREIYHFNYRFDEWVLLPTVRGYRWITPDFVEDRVTNFFNNIRDFSGLMNSLLQLKVKRSMDTTARILLNTTIGVLGAWDPATKMGIPQQREDFGQTLGYWGVPAGPYLMLPFFGPSSLRDGTGLLVDFETEGSVDFLEFASISMDTLPMTALWAIDLRKTTDFRYGQLNSPFEYEKIRYVVTEARKLQIAE</sequence>
<dbReference type="EMBL" id="LR215729">
    <property type="protein sequence ID" value="VEV98388.1"/>
    <property type="molecule type" value="Genomic_DNA"/>
</dbReference>
<evidence type="ECO:0000256" key="2">
    <source>
        <dbReference type="ARBA" id="ARBA00022729"/>
    </source>
</evidence>
<feature type="signal peptide" evidence="3">
    <location>
        <begin position="1"/>
        <end position="19"/>
    </location>
</feature>
<evidence type="ECO:0000256" key="1">
    <source>
        <dbReference type="ARBA" id="ARBA00010634"/>
    </source>
</evidence>
<name>A0A1I7AV67_9PSED</name>
<protein>
    <submittedName>
        <fullName evidence="4">ABC transporter</fullName>
    </submittedName>
</protein>
<dbReference type="PANTHER" id="PTHR30035:SF3">
    <property type="entry name" value="INTERMEMBRANE PHOSPHOLIPID TRANSPORT SYSTEM LIPOPROTEIN MLAA"/>
    <property type="match status" value="1"/>
</dbReference>
<dbReference type="GO" id="GO:0120010">
    <property type="term" value="P:intermembrane phospholipid transfer"/>
    <property type="evidence" value="ECO:0007669"/>
    <property type="project" value="TreeGrafter"/>
</dbReference>
<dbReference type="InterPro" id="IPR007428">
    <property type="entry name" value="MlaA"/>
</dbReference>
<dbReference type="GO" id="GO:0016020">
    <property type="term" value="C:membrane"/>
    <property type="evidence" value="ECO:0007669"/>
    <property type="project" value="InterPro"/>
</dbReference>
<proteinExistence type="inferred from homology"/>